<protein>
    <submittedName>
        <fullName evidence="2">Uncharacterized protein</fullName>
    </submittedName>
</protein>
<evidence type="ECO:0000256" key="1">
    <source>
        <dbReference type="SAM" id="MobiDB-lite"/>
    </source>
</evidence>
<gene>
    <name evidence="2" type="ORF">PVAP13_4NG065719</name>
</gene>
<dbReference type="EMBL" id="CM029044">
    <property type="protein sequence ID" value="KAG2604935.1"/>
    <property type="molecule type" value="Genomic_DNA"/>
</dbReference>
<feature type="region of interest" description="Disordered" evidence="1">
    <location>
        <begin position="1"/>
        <end position="68"/>
    </location>
</feature>
<dbReference type="AlphaFoldDB" id="A0A8T0T6S9"/>
<evidence type="ECO:0000313" key="3">
    <source>
        <dbReference type="Proteomes" id="UP000823388"/>
    </source>
</evidence>
<evidence type="ECO:0000313" key="2">
    <source>
        <dbReference type="EMBL" id="KAG2604935.1"/>
    </source>
</evidence>
<comment type="caution">
    <text evidence="2">The sequence shown here is derived from an EMBL/GenBank/DDBJ whole genome shotgun (WGS) entry which is preliminary data.</text>
</comment>
<name>A0A8T0T6S9_PANVG</name>
<sequence length="106" mass="11210">MPSPQPPVPPRPHTNSALPHLDEGMLADGSTAMACGGRPHRGSPTPTSCPESYPSPAGTLLAPNARPRLTGAGLPTVAPMVQRQTAARAAFWWIRVRAHMCRMHSG</sequence>
<accession>A0A8T0T6S9</accession>
<keyword evidence="3" id="KW-1185">Reference proteome</keyword>
<organism evidence="2 3">
    <name type="scientific">Panicum virgatum</name>
    <name type="common">Blackwell switchgrass</name>
    <dbReference type="NCBI Taxonomy" id="38727"/>
    <lineage>
        <taxon>Eukaryota</taxon>
        <taxon>Viridiplantae</taxon>
        <taxon>Streptophyta</taxon>
        <taxon>Embryophyta</taxon>
        <taxon>Tracheophyta</taxon>
        <taxon>Spermatophyta</taxon>
        <taxon>Magnoliopsida</taxon>
        <taxon>Liliopsida</taxon>
        <taxon>Poales</taxon>
        <taxon>Poaceae</taxon>
        <taxon>PACMAD clade</taxon>
        <taxon>Panicoideae</taxon>
        <taxon>Panicodae</taxon>
        <taxon>Paniceae</taxon>
        <taxon>Panicinae</taxon>
        <taxon>Panicum</taxon>
        <taxon>Panicum sect. Hiantes</taxon>
    </lineage>
</organism>
<reference evidence="2" key="1">
    <citation type="submission" date="2020-05" db="EMBL/GenBank/DDBJ databases">
        <title>WGS assembly of Panicum virgatum.</title>
        <authorList>
            <person name="Lovell J.T."/>
            <person name="Jenkins J."/>
            <person name="Shu S."/>
            <person name="Juenger T.E."/>
            <person name="Schmutz J."/>
        </authorList>
    </citation>
    <scope>NUCLEOTIDE SEQUENCE</scope>
    <source>
        <strain evidence="2">AP13</strain>
    </source>
</reference>
<proteinExistence type="predicted"/>
<feature type="compositionally biased region" description="Pro residues" evidence="1">
    <location>
        <begin position="1"/>
        <end position="12"/>
    </location>
</feature>
<dbReference type="Proteomes" id="UP000823388">
    <property type="component" value="Chromosome 4N"/>
</dbReference>